<organism evidence="2 3">
    <name type="scientific">Paraburkholderia podalyriae</name>
    <dbReference type="NCBI Taxonomy" id="1938811"/>
    <lineage>
        <taxon>Bacteria</taxon>
        <taxon>Pseudomonadati</taxon>
        <taxon>Pseudomonadota</taxon>
        <taxon>Betaproteobacteria</taxon>
        <taxon>Burkholderiales</taxon>
        <taxon>Burkholderiaceae</taxon>
        <taxon>Paraburkholderia</taxon>
    </lineage>
</organism>
<keyword evidence="3" id="KW-1185">Reference proteome</keyword>
<comment type="caution">
    <text evidence="2">The sequence shown here is derived from an EMBL/GenBank/DDBJ whole genome shotgun (WGS) entry which is preliminary data.</text>
</comment>
<name>A0ABR7Q0X9_9BURK</name>
<protein>
    <recommendedName>
        <fullName evidence="4">Lipoprotein</fullName>
    </recommendedName>
</protein>
<accession>A0ABR7Q0X9</accession>
<dbReference type="EMBL" id="VZQQ01000086">
    <property type="protein sequence ID" value="MBC8752195.1"/>
    <property type="molecule type" value="Genomic_DNA"/>
</dbReference>
<evidence type="ECO:0008006" key="4">
    <source>
        <dbReference type="Google" id="ProtNLM"/>
    </source>
</evidence>
<feature type="signal peptide" evidence="1">
    <location>
        <begin position="1"/>
        <end position="22"/>
    </location>
</feature>
<gene>
    <name evidence="2" type="ORF">F6X42_38925</name>
</gene>
<evidence type="ECO:0000256" key="1">
    <source>
        <dbReference type="SAM" id="SignalP"/>
    </source>
</evidence>
<dbReference type="Proteomes" id="UP000736373">
    <property type="component" value="Unassembled WGS sequence"/>
</dbReference>
<sequence length="202" mass="22288">MKRSHIAIPIASLTLVSNLVFACGAERWPVKTVTDKDKEAIVATSVPATVNQLSQIPAPIDPSIKRDTRYAPTELAVYEITARMTFIKVETDEDYHVVLKDEKGNSMIVESVSPNCAQGSRFENEIKAVRETIDKSVGTLDKPKTVSRMVTVTGVGFFDRIHGQTGVASNGIELHPIIGIIFHDATSHMELRNKVQSRTEKE</sequence>
<dbReference type="PROSITE" id="PS51257">
    <property type="entry name" value="PROKAR_LIPOPROTEIN"/>
    <property type="match status" value="1"/>
</dbReference>
<feature type="chain" id="PRO_5047012994" description="Lipoprotein" evidence="1">
    <location>
        <begin position="23"/>
        <end position="202"/>
    </location>
</feature>
<evidence type="ECO:0000313" key="2">
    <source>
        <dbReference type="EMBL" id="MBC8752195.1"/>
    </source>
</evidence>
<reference evidence="2 3" key="1">
    <citation type="submission" date="2019-09" db="EMBL/GenBank/DDBJ databases">
        <title>Paraburkholderia podalyriae sp. nov., A South African Podalyria-associated rhizobium.</title>
        <authorList>
            <person name="Mavima L."/>
            <person name="Beukes C.W."/>
            <person name="Palmer M."/>
            <person name="De Meyer S.E."/>
            <person name="James E.K."/>
            <person name="Maluk M."/>
            <person name="Avontuur J.R."/>
            <person name="Chan W.Y."/>
            <person name="Venter S.N."/>
            <person name="Steenkamp E.T."/>
        </authorList>
    </citation>
    <scope>NUCLEOTIDE SEQUENCE [LARGE SCALE GENOMIC DNA]</scope>
    <source>
        <strain evidence="2 3">WC7.3b</strain>
    </source>
</reference>
<proteinExistence type="predicted"/>
<keyword evidence="1" id="KW-0732">Signal</keyword>
<dbReference type="RefSeq" id="WP_187639068.1">
    <property type="nucleotide sequence ID" value="NZ_VZQQ01000086.1"/>
</dbReference>
<evidence type="ECO:0000313" key="3">
    <source>
        <dbReference type="Proteomes" id="UP000736373"/>
    </source>
</evidence>